<dbReference type="GO" id="GO:0004519">
    <property type="term" value="F:endonuclease activity"/>
    <property type="evidence" value="ECO:0007669"/>
    <property type="project" value="InterPro"/>
</dbReference>
<evidence type="ECO:0000313" key="17">
    <source>
        <dbReference type="Proteomes" id="UP000034108"/>
    </source>
</evidence>
<dbReference type="InterPro" id="IPR036890">
    <property type="entry name" value="HATPase_C_sf"/>
</dbReference>
<evidence type="ECO:0000259" key="15">
    <source>
        <dbReference type="PROSITE" id="PS50880"/>
    </source>
</evidence>
<dbReference type="EMBL" id="LCAV01000011">
    <property type="protein sequence ID" value="KKR99087.1"/>
    <property type="molecule type" value="Genomic_DNA"/>
</dbReference>
<dbReference type="GO" id="GO:0006261">
    <property type="term" value="P:DNA-templated DNA replication"/>
    <property type="evidence" value="ECO:0007669"/>
    <property type="project" value="UniProtKB-UniRule"/>
</dbReference>
<keyword evidence="5" id="KW-0068">Autocatalytic cleavage</keyword>
<dbReference type="GO" id="GO:0046872">
    <property type="term" value="F:metal ion binding"/>
    <property type="evidence" value="ECO:0007669"/>
    <property type="project" value="UniProtKB-KW"/>
</dbReference>
<dbReference type="GO" id="GO:0016539">
    <property type="term" value="P:intein-mediated protein splicing"/>
    <property type="evidence" value="ECO:0007669"/>
    <property type="project" value="InterPro"/>
</dbReference>
<dbReference type="SMART" id="SM00305">
    <property type="entry name" value="HintC"/>
    <property type="match status" value="1"/>
</dbReference>
<dbReference type="InterPro" id="IPR027434">
    <property type="entry name" value="Homing_endonucl"/>
</dbReference>
<evidence type="ECO:0000256" key="3">
    <source>
        <dbReference type="ARBA" id="ARBA00022723"/>
    </source>
</evidence>
<keyword evidence="11 12" id="KW-0413">Isomerase</keyword>
<name>A0A0G0YFK0_9BACT</name>
<evidence type="ECO:0000256" key="13">
    <source>
        <dbReference type="SAM" id="MobiDB-lite"/>
    </source>
</evidence>
<dbReference type="PANTHER" id="PTHR45866:SF1">
    <property type="entry name" value="DNA GYRASE SUBUNIT B, MITOCHONDRIAL"/>
    <property type="match status" value="1"/>
</dbReference>
<dbReference type="GO" id="GO:0005737">
    <property type="term" value="C:cytoplasm"/>
    <property type="evidence" value="ECO:0007669"/>
    <property type="project" value="UniProtKB-SubCell"/>
</dbReference>
<dbReference type="PROSITE" id="PS00177">
    <property type="entry name" value="TOPOISOMERASE_II"/>
    <property type="match status" value="1"/>
</dbReference>
<dbReference type="InterPro" id="IPR013760">
    <property type="entry name" value="Topo_IIA-like_dom_sf"/>
</dbReference>
<dbReference type="InterPro" id="IPR004042">
    <property type="entry name" value="Intein_endonuc_central"/>
</dbReference>
<dbReference type="GO" id="GO:0003918">
    <property type="term" value="F:DNA topoisomerase type II (double strand cut, ATP-hydrolyzing) activity"/>
    <property type="evidence" value="ECO:0007669"/>
    <property type="project" value="UniProtKB-UniRule"/>
</dbReference>
<dbReference type="Gene3D" id="2.170.16.10">
    <property type="entry name" value="Hedgehog/Intein (Hint) domain"/>
    <property type="match status" value="2"/>
</dbReference>
<dbReference type="InterPro" id="IPR020568">
    <property type="entry name" value="Ribosomal_Su5_D2-typ_SF"/>
</dbReference>
<dbReference type="Pfam" id="PF00204">
    <property type="entry name" value="DNA_gyraseB"/>
    <property type="match status" value="1"/>
</dbReference>
<sequence length="1208" mass="135342">MSKKSAKTSSKKPPVSPSDGYSAKHITVLEGLEPVRQRPGMYIGSTGTTGLHHLIWEVVDNAIDEAMAGFCNEITVRLLPNSQVEVIDNGRGIPVDIHKQYKVSALELVLTKLHAGGKFGAGGYKVSGGLHGVGVSVVNALSTLLKAEVRRDGGIFMQEYEHGRPIKKVKQIGKSKEHGTTITYHPDPKIFETLEYDWSTVLDHLRQQAYLTKGVKIIALDQRDPSAIKSYIFYFEGGVASYVRHMNRLQESKHENVFYIEKKTADEIVVEVALRYVEDMKDLVYTFANNIFNPEGGMHLMGFRTSLTRTLNSYARDKGYLKEKEENLTGEDVREGLTAVISVKLTNPQFEGQTKAKLGNPEVKTAVETIFGESFTTWLEEHPRDAEIIMGKCILAAKARAAAKIAREAVLRKGALEGFTLPGKLADCSSKDASVSELYIVEGDSAGGSGKQGRNREFQAILPLRGKILNVEKSRLDKILANNELKSLIIALGTNIGEMFDITKLRYHRVVIMTDADSVTGDTPILIYDKNKSLYSLVDIGAFVDGCISPKNYEVLACDSNNKNIEQKQLVDVVKHRRRTPIYEITTRCGYKIKVTAWHSVYVSGQDGLSEKRGDQIKVGDFLVVPRVLPNQNKQLTIDLTSAAMLHTEDLAIAIQNVVLEALPETAWVNLALEKWNQLQRQRELQGISRFAMADKVGVYKTVVQQWETKVDNVLPRAYQFRSYLSHLNWSGQPVISAFVPLADWPKPLSPSISLTYKNHSDVVPAAVDLDEDLAYLLGWYLGDGCFSATKNSPNRFILSLGGNKNFVYFERLKDVLEKTIKARAIKATNRACREIHFHSFTFRLLLETLDLLGKKAHEKFVPDQLFNVADEIKMAFLQGLLESDGAVVVSSAGRTDKAFIGHTTCSRRLADGIITLYRQMGIFPAVTCRPPFTHTSKGITYCGNFDRYDIIVTTKEQISKMSPVWKNHKNAKRLARYLSDNPQYPNLGKRYIEKISQDLMAIPVMRVKRVKCNDDFVYDLTVQGHPNFIAGNGGLLVHNTDGAHIRTLLLTFFYRYFPDLITRGHIFIAQPPLYRVQVGKEVKYFFHDEDKDKYLAELAKYKAAAAKEKNKKDAVVEGAVEGEEEGEASATVGGVKVNIQRFKGLGEMNPEQLWETTMDPERRLMKLVTVDDAAKADEIFDILMGDEVEPRKRFIQTHAKSVKNLDV</sequence>
<comment type="function">
    <text evidence="12">A type II topoisomerase that negatively supercoils closed circular double-stranded (ds) DNA in an ATP-dependent manner to modulate DNA topology and maintain chromosomes in an underwound state. Negative supercoiling favors strand separation, and DNA replication, transcription, recombination and repair, all of which involve strand separation. Also able to catalyze the interconversion of other topological isomers of dsDNA rings, including catenanes and knotted rings. Type II topoisomerases break and join 2 DNA strands simultaneously in an ATP-dependent manner.</text>
</comment>
<dbReference type="InterPro" id="IPR000565">
    <property type="entry name" value="Topo_IIA_B"/>
</dbReference>
<dbReference type="CDD" id="cd00081">
    <property type="entry name" value="Hint"/>
    <property type="match status" value="1"/>
</dbReference>
<comment type="subcellular location">
    <subcellularLocation>
        <location evidence="12">Cytoplasm</location>
    </subcellularLocation>
</comment>
<evidence type="ECO:0000256" key="4">
    <source>
        <dbReference type="ARBA" id="ARBA00022741"/>
    </source>
</evidence>
<dbReference type="CDD" id="cd00822">
    <property type="entry name" value="TopoII_Trans_DNA_gyrase"/>
    <property type="match status" value="1"/>
</dbReference>
<dbReference type="NCBIfam" id="TIGR01445">
    <property type="entry name" value="intein_Nterm"/>
    <property type="match status" value="1"/>
</dbReference>
<dbReference type="Proteomes" id="UP000034108">
    <property type="component" value="Unassembled WGS sequence"/>
</dbReference>
<dbReference type="InterPro" id="IPR003586">
    <property type="entry name" value="Hint_dom_C"/>
</dbReference>
<dbReference type="SMART" id="SM00306">
    <property type="entry name" value="HintN"/>
    <property type="match status" value="1"/>
</dbReference>
<dbReference type="PATRIC" id="fig|1619048.3.peg.422"/>
<keyword evidence="9 12" id="KW-0799">Topoisomerase</keyword>
<dbReference type="InterPro" id="IPR011557">
    <property type="entry name" value="GyrB"/>
</dbReference>
<feature type="binding site" evidence="12">
    <location>
        <position position="515"/>
    </location>
    <ligand>
        <name>Mg(2+)</name>
        <dbReference type="ChEBI" id="CHEBI:18420"/>
        <label>2</label>
    </ligand>
</feature>
<evidence type="ECO:0000256" key="1">
    <source>
        <dbReference type="ARBA" id="ARBA00000185"/>
    </source>
</evidence>
<dbReference type="SUPFAM" id="SSF56719">
    <property type="entry name" value="Type II DNA topoisomerase"/>
    <property type="match status" value="2"/>
</dbReference>
<dbReference type="InterPro" id="IPR014721">
    <property type="entry name" value="Ribsml_uS5_D2-typ_fold_subgr"/>
</dbReference>
<dbReference type="InterPro" id="IPR003594">
    <property type="entry name" value="HATPase_dom"/>
</dbReference>
<reference evidence="16 17" key="1">
    <citation type="journal article" date="2015" name="Nature">
        <title>rRNA introns, odd ribosomes, and small enigmatic genomes across a large radiation of phyla.</title>
        <authorList>
            <person name="Brown C.T."/>
            <person name="Hug L.A."/>
            <person name="Thomas B.C."/>
            <person name="Sharon I."/>
            <person name="Castelle C.J."/>
            <person name="Singh A."/>
            <person name="Wilkins M.J."/>
            <person name="Williams K.H."/>
            <person name="Banfield J.F."/>
        </authorList>
    </citation>
    <scope>NUCLEOTIDE SEQUENCE [LARGE SCALE GENOMIC DNA]</scope>
</reference>
<dbReference type="InterPro" id="IPR006142">
    <property type="entry name" value="INTEIN"/>
</dbReference>
<dbReference type="Pfam" id="PF14890">
    <property type="entry name" value="Intein_splicing"/>
    <property type="match status" value="1"/>
</dbReference>
<comment type="caution">
    <text evidence="16">The sequence shown here is derived from an EMBL/GenBank/DDBJ whole genome shotgun (WGS) entry which is preliminary data.</text>
</comment>
<dbReference type="SMART" id="SM00387">
    <property type="entry name" value="HATPase_c"/>
    <property type="match status" value="1"/>
</dbReference>
<feature type="binding site" evidence="12">
    <location>
        <position position="515"/>
    </location>
    <ligand>
        <name>Mg(2+)</name>
        <dbReference type="ChEBI" id="CHEBI:18420"/>
        <label>1</label>
        <note>catalytic</note>
    </ligand>
</feature>
<dbReference type="GO" id="GO:0005694">
    <property type="term" value="C:chromosome"/>
    <property type="evidence" value="ECO:0007669"/>
    <property type="project" value="InterPro"/>
</dbReference>
<dbReference type="Pfam" id="PF01751">
    <property type="entry name" value="Toprim"/>
    <property type="match status" value="1"/>
</dbReference>
<dbReference type="PRINTS" id="PR00379">
    <property type="entry name" value="INTEIN"/>
</dbReference>
<dbReference type="InterPro" id="IPR003587">
    <property type="entry name" value="Hint_dom_N"/>
</dbReference>
<dbReference type="InterPro" id="IPR006141">
    <property type="entry name" value="Intein_N"/>
</dbReference>
<keyword evidence="10" id="KW-0238">DNA-binding</keyword>
<dbReference type="GO" id="GO:0006265">
    <property type="term" value="P:DNA topological change"/>
    <property type="evidence" value="ECO:0007669"/>
    <property type="project" value="UniProtKB-UniRule"/>
</dbReference>
<dbReference type="FunFam" id="3.30.230.10:FF:000005">
    <property type="entry name" value="DNA gyrase subunit B"/>
    <property type="match status" value="1"/>
</dbReference>
<gene>
    <name evidence="12" type="primary">gyrB</name>
    <name evidence="16" type="ORF">UU49_C0011G0023</name>
</gene>
<keyword evidence="7 12" id="KW-0460">Magnesium</keyword>
<dbReference type="InterPro" id="IPR002288">
    <property type="entry name" value="DNA_gyrase_B_C"/>
</dbReference>
<dbReference type="GO" id="GO:0003677">
    <property type="term" value="F:DNA binding"/>
    <property type="evidence" value="ECO:0007669"/>
    <property type="project" value="UniProtKB-KW"/>
</dbReference>
<comment type="catalytic activity">
    <reaction evidence="1 12">
        <text>ATP-dependent breakage, passage and rejoining of double-stranded DNA.</text>
        <dbReference type="EC" id="5.6.2.2"/>
    </reaction>
</comment>
<dbReference type="GO" id="GO:0005524">
    <property type="term" value="F:ATP binding"/>
    <property type="evidence" value="ECO:0007669"/>
    <property type="project" value="UniProtKB-UniRule"/>
</dbReference>
<keyword evidence="3 12" id="KW-0479">Metal-binding</keyword>
<dbReference type="InterPro" id="IPR013759">
    <property type="entry name" value="Topo_IIA_B_C"/>
</dbReference>
<evidence type="ECO:0000256" key="12">
    <source>
        <dbReference type="HAMAP-Rule" id="MF_01898"/>
    </source>
</evidence>
<dbReference type="Gene3D" id="3.10.28.10">
    <property type="entry name" value="Homing endonucleases"/>
    <property type="match status" value="1"/>
</dbReference>
<keyword evidence="8" id="KW-0651">Protein splicing</keyword>
<keyword evidence="6 12" id="KW-0067">ATP-binding</keyword>
<comment type="similarity">
    <text evidence="2 12">Belongs to the type II topoisomerase GyrB family.</text>
</comment>
<dbReference type="PANTHER" id="PTHR45866">
    <property type="entry name" value="DNA GYRASE/TOPOISOMERASE SUBUNIT B"/>
    <property type="match status" value="1"/>
</dbReference>
<dbReference type="Pfam" id="PF14528">
    <property type="entry name" value="LAGLIDADG_3"/>
    <property type="match status" value="1"/>
</dbReference>
<evidence type="ECO:0000313" key="16">
    <source>
        <dbReference type="EMBL" id="KKR99087.1"/>
    </source>
</evidence>
<keyword evidence="4 12" id="KW-0547">Nucleotide-binding</keyword>
<dbReference type="NCBIfam" id="NF004189">
    <property type="entry name" value="PRK05644.1"/>
    <property type="match status" value="1"/>
</dbReference>
<dbReference type="InterPro" id="IPR013506">
    <property type="entry name" value="Topo_IIA_bsu_dom2"/>
</dbReference>
<organism evidence="16 17">
    <name type="scientific">Candidatus Magasanikbacteria bacterium GW2011_GWC2_41_17</name>
    <dbReference type="NCBI Taxonomy" id="1619048"/>
    <lineage>
        <taxon>Bacteria</taxon>
        <taxon>Candidatus Magasanikiibacteriota</taxon>
    </lineage>
</organism>
<dbReference type="SUPFAM" id="SSF55608">
    <property type="entry name" value="Homing endonucleases"/>
    <property type="match status" value="2"/>
</dbReference>
<dbReference type="PRINTS" id="PR00418">
    <property type="entry name" value="TPI2FAMILY"/>
</dbReference>
<comment type="cofactor">
    <cofactor evidence="12">
        <name>Mg(2+)</name>
        <dbReference type="ChEBI" id="CHEBI:18420"/>
    </cofactor>
    <cofactor evidence="12">
        <name>Mn(2+)</name>
        <dbReference type="ChEBI" id="CHEBI:29035"/>
    </cofactor>
    <cofactor evidence="12">
        <name>Ca(2+)</name>
        <dbReference type="ChEBI" id="CHEBI:29108"/>
    </cofactor>
    <text evidence="12">Binds two Mg(2+) per subunit. The magnesium ions form salt bridges with both the protein and the DNA. Can also accept other divalent metal cations, such as Mn(2+) or Ca(2+).</text>
</comment>
<dbReference type="PRINTS" id="PR01159">
    <property type="entry name" value="DNAGYRASEB"/>
</dbReference>
<dbReference type="AlphaFoldDB" id="A0A0G0YFK0"/>
<dbReference type="SUPFAM" id="SSF51294">
    <property type="entry name" value="Hedgehog/intein (Hint) domain"/>
    <property type="match status" value="1"/>
</dbReference>
<dbReference type="Gene3D" id="3.30.230.10">
    <property type="match status" value="1"/>
</dbReference>
<dbReference type="SUPFAM" id="SSF54211">
    <property type="entry name" value="Ribosomal protein S5 domain 2-like"/>
    <property type="match status" value="1"/>
</dbReference>
<dbReference type="InterPro" id="IPR030934">
    <property type="entry name" value="Intein_C"/>
</dbReference>
<evidence type="ECO:0000256" key="10">
    <source>
        <dbReference type="ARBA" id="ARBA00023125"/>
    </source>
</evidence>
<dbReference type="STRING" id="1619048.UU49_C0011G0023"/>
<dbReference type="InterPro" id="IPR001241">
    <property type="entry name" value="Topo_IIA"/>
</dbReference>
<dbReference type="PROSITE" id="PS50880">
    <property type="entry name" value="TOPRIM"/>
    <property type="match status" value="1"/>
</dbReference>
<dbReference type="PROSITE" id="PS50819">
    <property type="entry name" value="INTEIN_ENDONUCLEASE"/>
    <property type="match status" value="1"/>
</dbReference>
<dbReference type="FunFam" id="3.30.565.10:FF:000002">
    <property type="entry name" value="DNA gyrase subunit B"/>
    <property type="match status" value="1"/>
</dbReference>
<protein>
    <recommendedName>
        <fullName evidence="12">DNA gyrase subunit B</fullName>
        <ecNumber evidence="12">5.6.2.2</ecNumber>
    </recommendedName>
</protein>
<dbReference type="Gene3D" id="3.30.565.10">
    <property type="entry name" value="Histidine kinase-like ATPase, C-terminal domain"/>
    <property type="match status" value="1"/>
</dbReference>
<dbReference type="EC" id="5.6.2.2" evidence="12"/>
<dbReference type="InterPro" id="IPR004860">
    <property type="entry name" value="LAGLIDADG_dom"/>
</dbReference>
<dbReference type="HAMAP" id="MF_01898">
    <property type="entry name" value="GyrB"/>
    <property type="match status" value="1"/>
</dbReference>
<feature type="domain" description="Toprim" evidence="15">
    <location>
        <begin position="436"/>
        <end position="550"/>
    </location>
</feature>
<feature type="binding site" evidence="12">
    <location>
        <position position="442"/>
    </location>
    <ligand>
        <name>Mg(2+)</name>
        <dbReference type="ChEBI" id="CHEBI:18420"/>
        <label>1</label>
        <note>catalytic</note>
    </ligand>
</feature>
<evidence type="ECO:0000256" key="11">
    <source>
        <dbReference type="ARBA" id="ARBA00023235"/>
    </source>
</evidence>
<comment type="subunit">
    <text evidence="12">Heterotetramer, composed of two GyrA and two GyrB chains. In the heterotetramer, GyrA contains the active site tyrosine that forms a transient covalent intermediate with DNA, while GyrB binds cofactors and catalyzes ATP hydrolysis.</text>
</comment>
<dbReference type="Gene3D" id="3.40.50.670">
    <property type="match status" value="2"/>
</dbReference>
<evidence type="ECO:0000256" key="7">
    <source>
        <dbReference type="ARBA" id="ARBA00022842"/>
    </source>
</evidence>
<dbReference type="SUPFAM" id="SSF55874">
    <property type="entry name" value="ATPase domain of HSP90 chaperone/DNA topoisomerase II/histidine kinase"/>
    <property type="match status" value="1"/>
</dbReference>
<evidence type="ECO:0000256" key="2">
    <source>
        <dbReference type="ARBA" id="ARBA00010708"/>
    </source>
</evidence>
<dbReference type="Pfam" id="PF02518">
    <property type="entry name" value="HATPase_c"/>
    <property type="match status" value="1"/>
</dbReference>
<evidence type="ECO:0000256" key="9">
    <source>
        <dbReference type="ARBA" id="ARBA00023029"/>
    </source>
</evidence>
<feature type="binding site" evidence="12">
    <location>
        <position position="517"/>
    </location>
    <ligand>
        <name>Mg(2+)</name>
        <dbReference type="ChEBI" id="CHEBI:18420"/>
        <label>2</label>
    </ligand>
</feature>
<feature type="site" description="Interaction with DNA" evidence="12">
    <location>
        <position position="470"/>
    </location>
</feature>
<evidence type="ECO:0000256" key="6">
    <source>
        <dbReference type="ARBA" id="ARBA00022840"/>
    </source>
</evidence>
<dbReference type="SMART" id="SM00433">
    <property type="entry name" value="TOP2c"/>
    <property type="match status" value="1"/>
</dbReference>
<dbReference type="PROSITE" id="PS50817">
    <property type="entry name" value="INTEIN_N_TER"/>
    <property type="match status" value="1"/>
</dbReference>
<feature type="domain" description="DOD-type homing endonuclease" evidence="14">
    <location>
        <begin position="777"/>
        <end position="923"/>
    </location>
</feature>
<keyword evidence="12" id="KW-0963">Cytoplasm</keyword>
<evidence type="ECO:0000256" key="5">
    <source>
        <dbReference type="ARBA" id="ARBA00022813"/>
    </source>
</evidence>
<dbReference type="InterPro" id="IPR036844">
    <property type="entry name" value="Hint_dom_sf"/>
</dbReference>
<dbReference type="Pfam" id="PF00986">
    <property type="entry name" value="DNA_gyraseB_C"/>
    <property type="match status" value="1"/>
</dbReference>
<comment type="miscellaneous">
    <text evidence="12">Few gyrases are as efficient as E.coli at forming negative supercoils. Not all organisms have 2 type II topoisomerases; in organisms with a single type II topoisomerase this enzyme also has to decatenate newly replicated chromosomes.</text>
</comment>
<proteinExistence type="inferred from homology"/>
<evidence type="ECO:0000259" key="14">
    <source>
        <dbReference type="PROSITE" id="PS50819"/>
    </source>
</evidence>
<feature type="region of interest" description="Disordered" evidence="13">
    <location>
        <begin position="1"/>
        <end position="22"/>
    </location>
</feature>
<dbReference type="InterPro" id="IPR018522">
    <property type="entry name" value="TopoIIA_CS"/>
</dbReference>
<dbReference type="NCBIfam" id="TIGR01443">
    <property type="entry name" value="intein_Cterm"/>
    <property type="match status" value="1"/>
</dbReference>
<dbReference type="CDD" id="cd16928">
    <property type="entry name" value="HATPase_GyrB-like"/>
    <property type="match status" value="1"/>
</dbReference>
<evidence type="ECO:0000256" key="8">
    <source>
        <dbReference type="ARBA" id="ARBA00023000"/>
    </source>
</evidence>
<accession>A0A0G0YFK0</accession>
<feature type="compositionally biased region" description="Basic residues" evidence="13">
    <location>
        <begin position="1"/>
        <end position="10"/>
    </location>
</feature>
<dbReference type="PROSITE" id="PS50818">
    <property type="entry name" value="INTEIN_C_TER"/>
    <property type="match status" value="1"/>
</dbReference>
<feature type="site" description="Interaction with DNA" evidence="12">
    <location>
        <position position="467"/>
    </location>
</feature>
<dbReference type="InterPro" id="IPR006171">
    <property type="entry name" value="TOPRIM_dom"/>
</dbReference>